<accession>A0A6A6HS76</accession>
<sequence>MRPSPSLSLLLSLPLLTLASPALLPRQDTTPDYGYWDATVTTDAGRPGWQTRQVSATYYNPGLAQPLSSTCTWSFVPQGTNGPPVETSRCDREGFAYAWGAPWYTLNLTQTVVLDGGEEVTLYGGALLERRCGLGAGNACSAQGRIEAGVTPL</sequence>
<dbReference type="Proteomes" id="UP000800094">
    <property type="component" value="Unassembled WGS sequence"/>
</dbReference>
<evidence type="ECO:0000313" key="3">
    <source>
        <dbReference type="Proteomes" id="UP000800094"/>
    </source>
</evidence>
<dbReference type="GeneID" id="54583945"/>
<keyword evidence="1" id="KW-0732">Signal</keyword>
<dbReference type="RefSeq" id="XP_033675666.1">
    <property type="nucleotide sequence ID" value="XM_033830615.1"/>
</dbReference>
<keyword evidence="3" id="KW-1185">Reference proteome</keyword>
<evidence type="ECO:0000256" key="1">
    <source>
        <dbReference type="SAM" id="SignalP"/>
    </source>
</evidence>
<proteinExistence type="predicted"/>
<evidence type="ECO:0008006" key="4">
    <source>
        <dbReference type="Google" id="ProtNLM"/>
    </source>
</evidence>
<feature type="chain" id="PRO_5025692222" description="AA1-like domain-containing protein" evidence="1">
    <location>
        <begin position="20"/>
        <end position="153"/>
    </location>
</feature>
<dbReference type="EMBL" id="ML987216">
    <property type="protein sequence ID" value="KAF2240662.1"/>
    <property type="molecule type" value="Genomic_DNA"/>
</dbReference>
<dbReference type="OrthoDB" id="3781357at2759"/>
<reference evidence="2" key="1">
    <citation type="journal article" date="2020" name="Stud. Mycol.">
        <title>101 Dothideomycetes genomes: a test case for predicting lifestyles and emergence of pathogens.</title>
        <authorList>
            <person name="Haridas S."/>
            <person name="Albert R."/>
            <person name="Binder M."/>
            <person name="Bloem J."/>
            <person name="Labutti K."/>
            <person name="Salamov A."/>
            <person name="Andreopoulos B."/>
            <person name="Baker S."/>
            <person name="Barry K."/>
            <person name="Bills G."/>
            <person name="Bluhm B."/>
            <person name="Cannon C."/>
            <person name="Castanera R."/>
            <person name="Culley D."/>
            <person name="Daum C."/>
            <person name="Ezra D."/>
            <person name="Gonzalez J."/>
            <person name="Henrissat B."/>
            <person name="Kuo A."/>
            <person name="Liang C."/>
            <person name="Lipzen A."/>
            <person name="Lutzoni F."/>
            <person name="Magnuson J."/>
            <person name="Mondo S."/>
            <person name="Nolan M."/>
            <person name="Ohm R."/>
            <person name="Pangilinan J."/>
            <person name="Park H.-J."/>
            <person name="Ramirez L."/>
            <person name="Alfaro M."/>
            <person name="Sun H."/>
            <person name="Tritt A."/>
            <person name="Yoshinaga Y."/>
            <person name="Zwiers L.-H."/>
            <person name="Turgeon B."/>
            <person name="Goodwin S."/>
            <person name="Spatafora J."/>
            <person name="Crous P."/>
            <person name="Grigoriev I."/>
        </authorList>
    </citation>
    <scope>NUCLEOTIDE SEQUENCE</scope>
    <source>
        <strain evidence="2">CBS 122368</strain>
    </source>
</reference>
<name>A0A6A6HS76_9PLEO</name>
<gene>
    <name evidence="2" type="ORF">BU26DRAFT_525885</name>
</gene>
<organism evidence="2 3">
    <name type="scientific">Trematosphaeria pertusa</name>
    <dbReference type="NCBI Taxonomy" id="390896"/>
    <lineage>
        <taxon>Eukaryota</taxon>
        <taxon>Fungi</taxon>
        <taxon>Dikarya</taxon>
        <taxon>Ascomycota</taxon>
        <taxon>Pezizomycotina</taxon>
        <taxon>Dothideomycetes</taxon>
        <taxon>Pleosporomycetidae</taxon>
        <taxon>Pleosporales</taxon>
        <taxon>Massarineae</taxon>
        <taxon>Trematosphaeriaceae</taxon>
        <taxon>Trematosphaeria</taxon>
    </lineage>
</organism>
<dbReference type="AlphaFoldDB" id="A0A6A6HS76"/>
<evidence type="ECO:0000313" key="2">
    <source>
        <dbReference type="EMBL" id="KAF2240662.1"/>
    </source>
</evidence>
<feature type="signal peptide" evidence="1">
    <location>
        <begin position="1"/>
        <end position="19"/>
    </location>
</feature>
<protein>
    <recommendedName>
        <fullName evidence="4">AA1-like domain-containing protein</fullName>
    </recommendedName>
</protein>